<keyword evidence="4" id="KW-1185">Reference proteome</keyword>
<dbReference type="PANTHER" id="PTHR48100">
    <property type="entry name" value="BROAD-SPECIFICITY PHOSPHATASE YOR283W-RELATED"/>
    <property type="match status" value="1"/>
</dbReference>
<dbReference type="PANTHER" id="PTHR48100:SF1">
    <property type="entry name" value="HISTIDINE PHOSPHATASE FAMILY PROTEIN-RELATED"/>
    <property type="match status" value="1"/>
</dbReference>
<dbReference type="OrthoDB" id="4697614at2"/>
<dbReference type="CDD" id="cd07067">
    <property type="entry name" value="HP_PGM_like"/>
    <property type="match status" value="1"/>
</dbReference>
<dbReference type="EMBL" id="SDPN01000004">
    <property type="protein sequence ID" value="RXZ72517.1"/>
    <property type="molecule type" value="Genomic_DNA"/>
</dbReference>
<accession>A0A4Q2L4V5</accession>
<dbReference type="GO" id="GO:0005737">
    <property type="term" value="C:cytoplasm"/>
    <property type="evidence" value="ECO:0007669"/>
    <property type="project" value="TreeGrafter"/>
</dbReference>
<dbReference type="Proteomes" id="UP000293865">
    <property type="component" value="Unassembled WGS sequence"/>
</dbReference>
<comment type="caution">
    <text evidence="3">The sequence shown here is derived from an EMBL/GenBank/DDBJ whole genome shotgun (WGS) entry which is preliminary data.</text>
</comment>
<evidence type="ECO:0000313" key="4">
    <source>
        <dbReference type="Proteomes" id="UP000293865"/>
    </source>
</evidence>
<protein>
    <submittedName>
        <fullName evidence="3">Histidine phosphatase family protein</fullName>
    </submittedName>
</protein>
<dbReference type="SUPFAM" id="SSF53254">
    <property type="entry name" value="Phosphoglycerate mutase-like"/>
    <property type="match status" value="1"/>
</dbReference>
<dbReference type="RefSeq" id="WP_129519481.1">
    <property type="nucleotide sequence ID" value="NZ_SDPN01000004.1"/>
</dbReference>
<evidence type="ECO:0000256" key="1">
    <source>
        <dbReference type="PIRSR" id="PIRSR613078-1"/>
    </source>
</evidence>
<dbReference type="InterPro" id="IPR013078">
    <property type="entry name" value="His_Pase_superF_clade-1"/>
</dbReference>
<feature type="active site" description="Tele-phosphohistidine intermediate" evidence="1">
    <location>
        <position position="9"/>
    </location>
</feature>
<feature type="binding site" evidence="2">
    <location>
        <position position="58"/>
    </location>
    <ligand>
        <name>substrate</name>
    </ligand>
</feature>
<name>A0A4Q2L4V5_9MICO</name>
<dbReference type="AlphaFoldDB" id="A0A4Q2L4V5"/>
<gene>
    <name evidence="3" type="ORF">ESP51_03365</name>
</gene>
<dbReference type="GO" id="GO:0016791">
    <property type="term" value="F:phosphatase activity"/>
    <property type="evidence" value="ECO:0007669"/>
    <property type="project" value="TreeGrafter"/>
</dbReference>
<sequence length="210" mass="21710">MTTVHLTRHGETTWHAENRYAGSSDVPLTARGREQGDALARWAATAAIDVVATSDLSRAVETGDAAAKMLGVNVVIDARLREVHFGAGEGRTRAEMAELFPEQLAAFVDSPASSPLPGAESGTAAVARGLDALADLIRVAGPDGGVLVVAHSTLIRLVLCRVLGLPLDDYRRRFPGLANTAVTTVELPPAAEAAGLVGAGALIRFNAGVA</sequence>
<evidence type="ECO:0000256" key="2">
    <source>
        <dbReference type="PIRSR" id="PIRSR613078-2"/>
    </source>
</evidence>
<evidence type="ECO:0000313" key="3">
    <source>
        <dbReference type="EMBL" id="RXZ72517.1"/>
    </source>
</evidence>
<organism evidence="3 4">
    <name type="scientific">Agromyces albus</name>
    <dbReference type="NCBI Taxonomy" id="205332"/>
    <lineage>
        <taxon>Bacteria</taxon>
        <taxon>Bacillati</taxon>
        <taxon>Actinomycetota</taxon>
        <taxon>Actinomycetes</taxon>
        <taxon>Micrococcales</taxon>
        <taxon>Microbacteriaceae</taxon>
        <taxon>Agromyces</taxon>
    </lineage>
</organism>
<dbReference type="InterPro" id="IPR029033">
    <property type="entry name" value="His_PPase_superfam"/>
</dbReference>
<feature type="active site" description="Proton donor/acceptor" evidence="1">
    <location>
        <position position="82"/>
    </location>
</feature>
<dbReference type="InterPro" id="IPR050275">
    <property type="entry name" value="PGM_Phosphatase"/>
</dbReference>
<dbReference type="Pfam" id="PF00300">
    <property type="entry name" value="His_Phos_1"/>
    <property type="match status" value="1"/>
</dbReference>
<dbReference type="Gene3D" id="3.40.50.1240">
    <property type="entry name" value="Phosphoglycerate mutase-like"/>
    <property type="match status" value="1"/>
</dbReference>
<dbReference type="SMART" id="SM00855">
    <property type="entry name" value="PGAM"/>
    <property type="match status" value="1"/>
</dbReference>
<reference evidence="3 4" key="1">
    <citation type="submission" date="2019-01" db="EMBL/GenBank/DDBJ databases">
        <title>Agromyces.</title>
        <authorList>
            <person name="Li J."/>
        </authorList>
    </citation>
    <scope>NUCLEOTIDE SEQUENCE [LARGE SCALE GENOMIC DNA]</scope>
    <source>
        <strain evidence="3 4">DSM 15934</strain>
    </source>
</reference>
<proteinExistence type="predicted"/>